<feature type="domain" description="NAD-dependent epimerase/dehydratase" evidence="2">
    <location>
        <begin position="6"/>
        <end position="235"/>
    </location>
</feature>
<dbReference type="Proteomes" id="UP000450917">
    <property type="component" value="Unassembled WGS sequence"/>
</dbReference>
<evidence type="ECO:0000259" key="2">
    <source>
        <dbReference type="Pfam" id="PF01370"/>
    </source>
</evidence>
<comment type="caution">
    <text evidence="3">The sequence shown here is derived from an EMBL/GenBank/DDBJ whole genome shotgun (WGS) entry which is preliminary data.</text>
</comment>
<dbReference type="InterPro" id="IPR036291">
    <property type="entry name" value="NAD(P)-bd_dom_sf"/>
</dbReference>
<reference evidence="3 4" key="1">
    <citation type="submission" date="2019-11" db="EMBL/GenBank/DDBJ databases">
        <title>Draft genome sequences of five Paenibacillus species of dairy origin.</title>
        <authorList>
            <person name="Olajide A.M."/>
            <person name="Chen S."/>
            <person name="Lapointe G."/>
        </authorList>
    </citation>
    <scope>NUCLEOTIDE SEQUENCE [LARGE SCALE GENOMIC DNA]</scope>
    <source>
        <strain evidence="3 4">2CS3</strain>
    </source>
</reference>
<sequence>MTSKAVIVTGATGFIGSWLVKSLLKKEYKVAVITRKESSLERLSNHKNIILVPGNLNDVSGWYKQLSNLDLNFRCFFHLAWDGVSNLERNSIQQMNNVLYSLETLRLAKSLNCTKWIGTGSQAEYGPLNKKIKETDVAHPTTMYGVAKLATCNSSQILAREIGIEAVWVRVFSTYGPYDNSGWLLTDTIKTMLDNKTPALTLGEQLWDYLYVEDAAEALVNLSESNTASGVYNLGSGQSLPIRSIMEQARNLINPNLSLGFGQIPYRQDQVMHLEADIERITKDTSWRPRTELRVGLGNLINSLKKDNWS</sequence>
<dbReference type="InterPro" id="IPR001509">
    <property type="entry name" value="Epimerase_deHydtase"/>
</dbReference>
<evidence type="ECO:0000313" key="4">
    <source>
        <dbReference type="Proteomes" id="UP000450917"/>
    </source>
</evidence>
<dbReference type="SUPFAM" id="SSF51735">
    <property type="entry name" value="NAD(P)-binding Rossmann-fold domains"/>
    <property type="match status" value="1"/>
</dbReference>
<dbReference type="EMBL" id="WNZX01000015">
    <property type="protein sequence ID" value="MUG72481.1"/>
    <property type="molecule type" value="Genomic_DNA"/>
</dbReference>
<keyword evidence="4" id="KW-1185">Reference proteome</keyword>
<dbReference type="PANTHER" id="PTHR43000">
    <property type="entry name" value="DTDP-D-GLUCOSE 4,6-DEHYDRATASE-RELATED"/>
    <property type="match status" value="1"/>
</dbReference>
<comment type="similarity">
    <text evidence="1">Belongs to the NAD(P)-dependent epimerase/dehydratase family.</text>
</comment>
<dbReference type="Gene3D" id="3.40.50.720">
    <property type="entry name" value="NAD(P)-binding Rossmann-like Domain"/>
    <property type="match status" value="1"/>
</dbReference>
<protein>
    <submittedName>
        <fullName evidence="3">NAD-dependent epimerase/dehydratase family protein</fullName>
    </submittedName>
</protein>
<dbReference type="Pfam" id="PF01370">
    <property type="entry name" value="Epimerase"/>
    <property type="match status" value="1"/>
</dbReference>
<evidence type="ECO:0000256" key="1">
    <source>
        <dbReference type="ARBA" id="ARBA00007637"/>
    </source>
</evidence>
<organism evidence="3 4">
    <name type="scientific">Paenibacillus validus</name>
    <dbReference type="NCBI Taxonomy" id="44253"/>
    <lineage>
        <taxon>Bacteria</taxon>
        <taxon>Bacillati</taxon>
        <taxon>Bacillota</taxon>
        <taxon>Bacilli</taxon>
        <taxon>Bacillales</taxon>
        <taxon>Paenibacillaceae</taxon>
        <taxon>Paenibacillus</taxon>
    </lineage>
</organism>
<name>A0A7X2ZE30_9BACL</name>
<dbReference type="AlphaFoldDB" id="A0A7X2ZE30"/>
<dbReference type="RefSeq" id="WP_155615209.1">
    <property type="nucleotide sequence ID" value="NZ_JBDLZV010000001.1"/>
</dbReference>
<accession>A0A7X2ZE30</accession>
<gene>
    <name evidence="3" type="ORF">GNP93_17575</name>
</gene>
<proteinExistence type="inferred from homology"/>
<evidence type="ECO:0000313" key="3">
    <source>
        <dbReference type="EMBL" id="MUG72481.1"/>
    </source>
</evidence>